<dbReference type="Gene3D" id="3.40.720.10">
    <property type="entry name" value="Alkaline Phosphatase, subunit A"/>
    <property type="match status" value="1"/>
</dbReference>
<dbReference type="Pfam" id="PF00884">
    <property type="entry name" value="Sulfatase"/>
    <property type="match status" value="1"/>
</dbReference>
<dbReference type="PANTHER" id="PTHR42693">
    <property type="entry name" value="ARYLSULFATASE FAMILY MEMBER"/>
    <property type="match status" value="1"/>
</dbReference>
<reference evidence="6" key="1">
    <citation type="journal article" date="2019" name="Int. J. Syst. Evol. Microbiol.">
        <title>The Global Catalogue of Microorganisms (GCM) 10K type strain sequencing project: providing services to taxonomists for standard genome sequencing and annotation.</title>
        <authorList>
            <consortium name="The Broad Institute Genomics Platform"/>
            <consortium name="The Broad Institute Genome Sequencing Center for Infectious Disease"/>
            <person name="Wu L."/>
            <person name="Ma J."/>
        </authorList>
    </citation>
    <scope>NUCLEOTIDE SEQUENCE [LARGE SCALE GENOMIC DNA]</scope>
    <source>
        <strain evidence="6">CGMCC 4.1467</strain>
    </source>
</reference>
<gene>
    <name evidence="5" type="ORF">ACFQY0_02430</name>
</gene>
<dbReference type="SUPFAM" id="SSF53649">
    <property type="entry name" value="Alkaline phosphatase-like"/>
    <property type="match status" value="1"/>
</dbReference>
<dbReference type="EMBL" id="JBHTBS010000001">
    <property type="protein sequence ID" value="MFC7336020.1"/>
    <property type="molecule type" value="Genomic_DNA"/>
</dbReference>
<keyword evidence="2" id="KW-0378">Hydrolase</keyword>
<evidence type="ECO:0000256" key="1">
    <source>
        <dbReference type="ARBA" id="ARBA00008779"/>
    </source>
</evidence>
<dbReference type="InterPro" id="IPR017850">
    <property type="entry name" value="Alkaline_phosphatase_core_sf"/>
</dbReference>
<evidence type="ECO:0000313" key="6">
    <source>
        <dbReference type="Proteomes" id="UP001596472"/>
    </source>
</evidence>
<dbReference type="RefSeq" id="WP_379708718.1">
    <property type="nucleotide sequence ID" value="NZ_JBHTBS010000001.1"/>
</dbReference>
<evidence type="ECO:0000256" key="2">
    <source>
        <dbReference type="ARBA" id="ARBA00022801"/>
    </source>
</evidence>
<dbReference type="Proteomes" id="UP001596472">
    <property type="component" value="Unassembled WGS sequence"/>
</dbReference>
<keyword evidence="6" id="KW-1185">Reference proteome</keyword>
<name>A0ABW2L377_9BACT</name>
<feature type="signal peptide" evidence="3">
    <location>
        <begin position="1"/>
        <end position="20"/>
    </location>
</feature>
<evidence type="ECO:0000259" key="4">
    <source>
        <dbReference type="Pfam" id="PF00884"/>
    </source>
</evidence>
<feature type="domain" description="Sulfatase N-terminal" evidence="4">
    <location>
        <begin position="249"/>
        <end position="588"/>
    </location>
</feature>
<dbReference type="PANTHER" id="PTHR42693:SF53">
    <property type="entry name" value="ENDO-4-O-SULFATASE"/>
    <property type="match status" value="1"/>
</dbReference>
<organism evidence="5 6">
    <name type="scientific">Haloferula chungangensis</name>
    <dbReference type="NCBI Taxonomy" id="1048331"/>
    <lineage>
        <taxon>Bacteria</taxon>
        <taxon>Pseudomonadati</taxon>
        <taxon>Verrucomicrobiota</taxon>
        <taxon>Verrucomicrobiia</taxon>
        <taxon>Verrucomicrobiales</taxon>
        <taxon>Verrucomicrobiaceae</taxon>
        <taxon>Haloferula</taxon>
    </lineage>
</organism>
<evidence type="ECO:0000313" key="5">
    <source>
        <dbReference type="EMBL" id="MFC7336020.1"/>
    </source>
</evidence>
<comment type="similarity">
    <text evidence="1">Belongs to the sulfatase family.</text>
</comment>
<proteinExistence type="inferred from homology"/>
<feature type="chain" id="PRO_5045929569" evidence="3">
    <location>
        <begin position="21"/>
        <end position="826"/>
    </location>
</feature>
<comment type="caution">
    <text evidence="5">The sequence shown here is derived from an EMBL/GenBank/DDBJ whole genome shotgun (WGS) entry which is preliminary data.</text>
</comment>
<protein>
    <submittedName>
        <fullName evidence="5">Sulfatase-like hydrolase/transferase</fullName>
    </submittedName>
</protein>
<dbReference type="Gene3D" id="3.30.1120.10">
    <property type="match status" value="1"/>
</dbReference>
<dbReference type="InterPro" id="IPR050738">
    <property type="entry name" value="Sulfatase"/>
</dbReference>
<keyword evidence="3" id="KW-0732">Signal</keyword>
<sequence>MKQTLLSLSAALCCNCALHATPISYNGDYNEGAVLGVDLDLADDWWMNGPDELTDTFAEKIDSTIALTAQGGGSALAQNRTAHTYTWSDGTGTVNNPSAPTAHDPDDYRRREYSIGLLGGAPTLDLTKGAYYSVDTTVGSTEIRHMTVYGMARRNDEIYCEAILQDGTKTTTRASLSPVLLGTQANDSSPVSFSFSLEVQAEAEDDILSFTIASYSAAASTDRSLAIDAVTVGPPPLPPEPKVPNTTIPNVIIIFTDDHGYTDLGIHGVDTNVQTPAMDLLAAGGALMRHGYCTAPQCVPSRAGLMSGRIQNTFGTRQNGPIWGANPMPLDIPTIAERISALGTYQTGMIGKWHLEPHNEAVEGTDFPGTRSAYNPENRGFQEHWRNSISPYVANFDLAGNTVDPVQSIADSRNRVIVQGEAAEAFIERNCDQPFFLYLSLYGPHLPRMSTNDPYYTNFPVLNYPHYSAEMNDIRRLGLGLVLAIDDAVAGVMQKLRELGIEENTLILFSGDNGAQPKFFNGMPGSGTLGAWTGNENLPLRGEKGSLWEGGIKVPMFAYWKGTIPPGQVIDEPVWTLDFTATALKLAGGTIPPEFDGVDILPRLKGDEALLTRPQPMFWDWGSEIAIRDGEWKYYRNGSLEALFNLARDPMELYDVKADHPTKFAALKAEMMAWYNALPAEGQSPLNGDGIDFYVTGNPSTETDARYVLPFTDGAPAAYPAPLQYGTPTYNGDGDPFTDWEELLAGSDPGNPSDFFQIESGALLSDGSYAVEFRTLIGRRYTLWHSDDLKDWDPVDTTGTVSTAEPASLIHPNSSSPSFYRLEVTD</sequence>
<dbReference type="InterPro" id="IPR000917">
    <property type="entry name" value="Sulfatase_N"/>
</dbReference>
<accession>A0ABW2L377</accession>
<evidence type="ECO:0000256" key="3">
    <source>
        <dbReference type="SAM" id="SignalP"/>
    </source>
</evidence>